<comment type="subcellular location">
    <subcellularLocation>
        <location evidence="1">Periplasm</location>
    </subcellularLocation>
</comment>
<proteinExistence type="predicted"/>
<dbReference type="InterPro" id="IPR018389">
    <property type="entry name" value="DctP_fam"/>
</dbReference>
<keyword evidence="5" id="KW-0479">Metal-binding</keyword>
<dbReference type="PANTHER" id="PTHR33376:SF5">
    <property type="entry name" value="EXTRACYTOPLASMIC SOLUTE RECEPTOR PROTEIN"/>
    <property type="match status" value="1"/>
</dbReference>
<evidence type="ECO:0000256" key="2">
    <source>
        <dbReference type="ARBA" id="ARBA00022729"/>
    </source>
</evidence>
<feature type="binding site" evidence="4">
    <location>
        <position position="164"/>
    </location>
    <ligand>
        <name>substrate</name>
    </ligand>
</feature>
<evidence type="ECO:0000256" key="3">
    <source>
        <dbReference type="ARBA" id="ARBA00022764"/>
    </source>
</evidence>
<dbReference type="AlphaFoldDB" id="A0A0J9EBY3"/>
<dbReference type="Gene3D" id="3.40.190.170">
    <property type="entry name" value="Bacterial extracellular solute-binding protein, family 7"/>
    <property type="match status" value="1"/>
</dbReference>
<evidence type="ECO:0000313" key="7">
    <source>
        <dbReference type="EMBL" id="KMW60282.1"/>
    </source>
</evidence>
<evidence type="ECO:0000256" key="4">
    <source>
        <dbReference type="PIRSR" id="PIRSR039026-1"/>
    </source>
</evidence>
<feature type="binding site" evidence="5">
    <location>
        <position position="201"/>
    </location>
    <ligand>
        <name>substrate</name>
    </ligand>
</feature>
<dbReference type="Pfam" id="PF03480">
    <property type="entry name" value="DctP"/>
    <property type="match status" value="1"/>
</dbReference>
<name>A0A0J9EBY3_9RHOB</name>
<dbReference type="InterPro" id="IPR038404">
    <property type="entry name" value="TRAP_DctP_sf"/>
</dbReference>
<keyword evidence="3" id="KW-0574">Periplasm</keyword>
<keyword evidence="2 6" id="KW-0732">Signal</keyword>
<dbReference type="Proteomes" id="UP000037178">
    <property type="component" value="Unassembled WGS sequence"/>
</dbReference>
<gene>
    <name evidence="7" type="ORF">AIOL_000435</name>
</gene>
<comment type="caution">
    <text evidence="7">The sequence shown here is derived from an EMBL/GenBank/DDBJ whole genome shotgun (WGS) entry which is preliminary data.</text>
</comment>
<dbReference type="STRING" id="1675527.AIOL_000435"/>
<dbReference type="GO" id="GO:0046872">
    <property type="term" value="F:metal ion binding"/>
    <property type="evidence" value="ECO:0007669"/>
    <property type="project" value="UniProtKB-KW"/>
</dbReference>
<keyword evidence="8" id="KW-1185">Reference proteome</keyword>
<dbReference type="PANTHER" id="PTHR33376">
    <property type="match status" value="1"/>
</dbReference>
<sequence>MRKTLMAAAVAAMATSAAAEEYTLQSAFGGLPVLHPTAERFVANVNALTGGAVDFSYHKAGELSPPFEIFDNVSAGALDAAWSYAAYASGKEPAAALFGSVPFGGDPLSYISWLHHGGGLELWQEIYAPYGLVPMACGVILSEAGGWYTKPIESVEDFRGLNIRIGGLGGAIAAKLGANAMSLPAGEISTSLETGRLDATELSFPLIDKLLGFDKVAKNYYFPGWHQPAGFIEFYMNKGKWDALTDAQRTAIEVSCADANLYAMGIAAGAQSEVLQGFRDNGVNVARFPDAVMDALRAAADEVYAEKSAEDEMFKTVIDSYRAYAASYNEYQALSSLD</sequence>
<protein>
    <recommendedName>
        <fullName evidence="9">TRAP transporter solute receptor</fullName>
    </recommendedName>
</protein>
<feature type="signal peptide" evidence="6">
    <location>
        <begin position="1"/>
        <end position="19"/>
    </location>
</feature>
<dbReference type="InterPro" id="IPR026289">
    <property type="entry name" value="SBP_TakP-like"/>
</dbReference>
<dbReference type="GO" id="GO:0042597">
    <property type="term" value="C:periplasmic space"/>
    <property type="evidence" value="ECO:0007669"/>
    <property type="project" value="UniProtKB-SubCell"/>
</dbReference>
<dbReference type="RefSeq" id="WP_235438834.1">
    <property type="nucleotide sequence ID" value="NZ_LFTY01000001.1"/>
</dbReference>
<evidence type="ECO:0000313" key="8">
    <source>
        <dbReference type="Proteomes" id="UP000037178"/>
    </source>
</evidence>
<dbReference type="PIRSF" id="PIRSF039026">
    <property type="entry name" value="SiaP"/>
    <property type="match status" value="1"/>
</dbReference>
<dbReference type="PATRIC" id="fig|1675527.3.peg.484"/>
<feature type="binding site" evidence="4">
    <location>
        <position position="143"/>
    </location>
    <ligand>
        <name>substrate</name>
    </ligand>
</feature>
<accession>A0A0J9EBY3</accession>
<evidence type="ECO:0000256" key="1">
    <source>
        <dbReference type="ARBA" id="ARBA00004418"/>
    </source>
</evidence>
<evidence type="ECO:0000256" key="5">
    <source>
        <dbReference type="PIRSR" id="PIRSR039026-2"/>
    </source>
</evidence>
<evidence type="ECO:0008006" key="9">
    <source>
        <dbReference type="Google" id="ProtNLM"/>
    </source>
</evidence>
<feature type="chain" id="PRO_5005318405" description="TRAP transporter solute receptor" evidence="6">
    <location>
        <begin position="20"/>
        <end position="338"/>
    </location>
</feature>
<feature type="binding site" evidence="5">
    <location>
        <position position="202"/>
    </location>
    <ligand>
        <name>Na(+)</name>
        <dbReference type="ChEBI" id="CHEBI:29101"/>
    </ligand>
</feature>
<evidence type="ECO:0000256" key="6">
    <source>
        <dbReference type="SAM" id="SignalP"/>
    </source>
</evidence>
<dbReference type="EMBL" id="LFTY01000001">
    <property type="protein sequence ID" value="KMW60282.1"/>
    <property type="molecule type" value="Genomic_DNA"/>
</dbReference>
<feature type="binding site" evidence="5">
    <location>
        <position position="227"/>
    </location>
    <ligand>
        <name>substrate</name>
    </ligand>
</feature>
<dbReference type="CDD" id="cd13604">
    <property type="entry name" value="PBP2_TRAP_ketoacid_lactate_like"/>
    <property type="match status" value="1"/>
</dbReference>
<dbReference type="GO" id="GO:0031317">
    <property type="term" value="C:tripartite ATP-independent periplasmic transporter complex"/>
    <property type="evidence" value="ECO:0007669"/>
    <property type="project" value="InterPro"/>
</dbReference>
<organism evidence="7 8">
    <name type="scientific">Candidatus Rhodobacter oscarellae</name>
    <dbReference type="NCBI Taxonomy" id="1675527"/>
    <lineage>
        <taxon>Bacteria</taxon>
        <taxon>Pseudomonadati</taxon>
        <taxon>Pseudomonadota</taxon>
        <taxon>Alphaproteobacteria</taxon>
        <taxon>Rhodobacterales</taxon>
        <taxon>Rhodobacter group</taxon>
        <taxon>Rhodobacter</taxon>
    </lineage>
</organism>
<reference evidence="7 8" key="1">
    <citation type="submission" date="2015-06" db="EMBL/GenBank/DDBJ databases">
        <title>Draft genome sequence of an Alphaproteobacteria species associated to the Mediterranean sponge Oscarella lobularis.</title>
        <authorList>
            <person name="Jourda C."/>
            <person name="Santini S."/>
            <person name="Claverie J.-M."/>
        </authorList>
    </citation>
    <scope>NUCLEOTIDE SEQUENCE [LARGE SCALE GENOMIC DNA]</scope>
    <source>
        <strain evidence="7">IGS</strain>
    </source>
</reference>
<dbReference type="Gene3D" id="3.40.190.10">
    <property type="entry name" value="Periplasmic binding protein-like II"/>
    <property type="match status" value="1"/>
</dbReference>
<dbReference type="GO" id="GO:0055085">
    <property type="term" value="P:transmembrane transport"/>
    <property type="evidence" value="ECO:0007669"/>
    <property type="project" value="InterPro"/>
</dbReference>